<keyword evidence="3" id="KW-1185">Reference proteome</keyword>
<sequence length="179" mass="20926">MSSSDDIMTGPDPLCHPGTIVLKPLRVPRMRNRRVLFKRALFASLASQRDLCENYDTKTEIEIHNGKLDEKNFFFREGFALARTHTGRKQRCFSSPHIFCNDKKSRSLARAQQKDKRRTERRRKKEEEKEIKERQAECGGGQRQRRRRRLLLAESTEDRSRIVFDTTSSGKSLKEGTQN</sequence>
<protein>
    <submittedName>
        <fullName evidence="2">Uncharacterized protein</fullName>
    </submittedName>
</protein>
<dbReference type="Proteomes" id="UP000007755">
    <property type="component" value="Unassembled WGS sequence"/>
</dbReference>
<feature type="compositionally biased region" description="Basic and acidic residues" evidence="1">
    <location>
        <begin position="125"/>
        <end position="136"/>
    </location>
</feature>
<evidence type="ECO:0000313" key="2">
    <source>
        <dbReference type="EMBL" id="EGI70910.1"/>
    </source>
</evidence>
<name>F4W4L5_ACREC</name>
<evidence type="ECO:0000256" key="1">
    <source>
        <dbReference type="SAM" id="MobiDB-lite"/>
    </source>
</evidence>
<dbReference type="AlphaFoldDB" id="F4W4L5"/>
<evidence type="ECO:0000313" key="3">
    <source>
        <dbReference type="Proteomes" id="UP000007755"/>
    </source>
</evidence>
<accession>F4W4L5</accession>
<feature type="region of interest" description="Disordered" evidence="1">
    <location>
        <begin position="105"/>
        <end position="147"/>
    </location>
</feature>
<dbReference type="InParanoid" id="F4W4L5"/>
<gene>
    <name evidence="2" type="ORF">G5I_00336</name>
</gene>
<reference evidence="2" key="1">
    <citation type="submission" date="2011-02" db="EMBL/GenBank/DDBJ databases">
        <title>The genome of the leaf-cutting ant Acromyrmex echinatior suggests key adaptations to social evolution and fungus farming.</title>
        <authorList>
            <person name="Nygaard S."/>
            <person name="Zhang G."/>
        </authorList>
    </citation>
    <scope>NUCLEOTIDE SEQUENCE</scope>
</reference>
<organism evidence="3">
    <name type="scientific">Acromyrmex echinatior</name>
    <name type="common">Panamanian leafcutter ant</name>
    <name type="synonym">Acromyrmex octospinosus echinatior</name>
    <dbReference type="NCBI Taxonomy" id="103372"/>
    <lineage>
        <taxon>Eukaryota</taxon>
        <taxon>Metazoa</taxon>
        <taxon>Ecdysozoa</taxon>
        <taxon>Arthropoda</taxon>
        <taxon>Hexapoda</taxon>
        <taxon>Insecta</taxon>
        <taxon>Pterygota</taxon>
        <taxon>Neoptera</taxon>
        <taxon>Endopterygota</taxon>
        <taxon>Hymenoptera</taxon>
        <taxon>Apocrita</taxon>
        <taxon>Aculeata</taxon>
        <taxon>Formicoidea</taxon>
        <taxon>Formicidae</taxon>
        <taxon>Myrmicinae</taxon>
        <taxon>Acromyrmex</taxon>
    </lineage>
</organism>
<proteinExistence type="predicted"/>
<dbReference type="EMBL" id="GL887532">
    <property type="protein sequence ID" value="EGI70910.1"/>
    <property type="molecule type" value="Genomic_DNA"/>
</dbReference>